<evidence type="ECO:0000259" key="7">
    <source>
        <dbReference type="PROSITE" id="PS50975"/>
    </source>
</evidence>
<dbReference type="Pfam" id="PF08442">
    <property type="entry name" value="ATP-grasp_2"/>
    <property type="match status" value="1"/>
</dbReference>
<dbReference type="InterPro" id="IPR013815">
    <property type="entry name" value="ATP_grasp_subdomain_1"/>
</dbReference>
<evidence type="ECO:0000256" key="3">
    <source>
        <dbReference type="ARBA" id="ARBA00023315"/>
    </source>
</evidence>
<feature type="region of interest" description="Disordered" evidence="6">
    <location>
        <begin position="226"/>
        <end position="250"/>
    </location>
</feature>
<dbReference type="InterPro" id="IPR005809">
    <property type="entry name" value="Succ_CoA_ligase-like_bsu"/>
</dbReference>
<dbReference type="Proteomes" id="UP000176527">
    <property type="component" value="Unassembled WGS sequence"/>
</dbReference>
<dbReference type="GO" id="GO:0006104">
    <property type="term" value="P:succinyl-CoA metabolic process"/>
    <property type="evidence" value="ECO:0007669"/>
    <property type="project" value="TreeGrafter"/>
</dbReference>
<organism evidence="8 9">
    <name type="scientific">Candidatus Daviesbacteria bacterium RIFCSPHIGHO2_12_FULL_37_11</name>
    <dbReference type="NCBI Taxonomy" id="1797777"/>
    <lineage>
        <taxon>Bacteria</taxon>
        <taxon>Candidatus Daviesiibacteriota</taxon>
    </lineage>
</organism>
<comment type="caution">
    <text evidence="8">The sequence shown here is derived from an EMBL/GenBank/DDBJ whole genome shotgun (WGS) entry which is preliminary data.</text>
</comment>
<evidence type="ECO:0000256" key="5">
    <source>
        <dbReference type="PROSITE-ProRule" id="PRU00409"/>
    </source>
</evidence>
<sequence>MILYEYEGKKLLKDAGITVPESQLIDSIASLQNDIQVPCVLKAQVLSGKRADVGGIIKVKSEKGKVKSLLEELFGKTINNEKVEKVLVEEMVEFAGSEYYISISYDTETRGPILTISEKGGTGVEERNVETFSIDPITQSVILSETKNISFAGAQDDNLKTVIDKLIKLFFEQDLLLLEINPLVRSKEMSPSTTPASGVASLRTKQSWIALDAKIKLEDNAIGRHKDWEFPPRSAPGHTPTQNEIEAKKIDEGDYRGVAGSTYFDLDGDIAILASGGGASLTAMDALQKCGGNPANYTEYGGNPPREKVERLTRVVLDKPGIHGLWVVGAVANFTDIYETLSGFVEGLRNLRKSGMKIDFPIVIRRGGPRDKEAFEMLKKVKDFDLHLYGEETSITESAKTMADLALDYSKSN</sequence>
<dbReference type="GO" id="GO:0003878">
    <property type="term" value="F:ATP citrate synthase activity"/>
    <property type="evidence" value="ECO:0007669"/>
    <property type="project" value="UniProtKB-EC"/>
</dbReference>
<keyword evidence="2 5" id="KW-0547">Nucleotide-binding</keyword>
<keyword evidence="3" id="KW-0012">Acyltransferase</keyword>
<reference evidence="8 9" key="1">
    <citation type="journal article" date="2016" name="Nat. Commun.">
        <title>Thousands of microbial genomes shed light on interconnected biogeochemical processes in an aquifer system.</title>
        <authorList>
            <person name="Anantharaman K."/>
            <person name="Brown C.T."/>
            <person name="Hug L.A."/>
            <person name="Sharon I."/>
            <person name="Castelle C.J."/>
            <person name="Probst A.J."/>
            <person name="Thomas B.C."/>
            <person name="Singh A."/>
            <person name="Wilkins M.J."/>
            <person name="Karaoz U."/>
            <person name="Brodie E.L."/>
            <person name="Williams K.H."/>
            <person name="Hubbard S.S."/>
            <person name="Banfield J.F."/>
        </authorList>
    </citation>
    <scope>NUCLEOTIDE SEQUENCE [LARGE SCALE GENOMIC DNA]</scope>
</reference>
<dbReference type="Gene3D" id="3.30.1490.20">
    <property type="entry name" value="ATP-grasp fold, A domain"/>
    <property type="match status" value="1"/>
</dbReference>
<protein>
    <recommendedName>
        <fullName evidence="7">ATP-grasp domain-containing protein</fullName>
    </recommendedName>
</protein>
<feature type="domain" description="ATP-grasp" evidence="7">
    <location>
        <begin position="9"/>
        <end position="210"/>
    </location>
</feature>
<keyword evidence="3" id="KW-0808">Transferase</keyword>
<dbReference type="EMBL" id="MFDE01000015">
    <property type="protein sequence ID" value="OGE38668.1"/>
    <property type="molecule type" value="Genomic_DNA"/>
</dbReference>
<dbReference type="InterPro" id="IPR011761">
    <property type="entry name" value="ATP-grasp"/>
</dbReference>
<dbReference type="SUPFAM" id="SSF52210">
    <property type="entry name" value="Succinyl-CoA synthetase domains"/>
    <property type="match status" value="1"/>
</dbReference>
<dbReference type="AlphaFoldDB" id="A0A1F5KCP7"/>
<dbReference type="GO" id="GO:0006099">
    <property type="term" value="P:tricarboxylic acid cycle"/>
    <property type="evidence" value="ECO:0007669"/>
    <property type="project" value="InterPro"/>
</dbReference>
<dbReference type="PANTHER" id="PTHR11815:SF10">
    <property type="entry name" value="SUCCINATE--COA LIGASE [GDP-FORMING] SUBUNIT BETA, MITOCHONDRIAL"/>
    <property type="match status" value="1"/>
</dbReference>
<dbReference type="InterPro" id="IPR013650">
    <property type="entry name" value="ATP-grasp_succ-CoA_synth-type"/>
</dbReference>
<evidence type="ECO:0000256" key="2">
    <source>
        <dbReference type="ARBA" id="ARBA00022741"/>
    </source>
</evidence>
<evidence type="ECO:0000313" key="9">
    <source>
        <dbReference type="Proteomes" id="UP000176527"/>
    </source>
</evidence>
<name>A0A1F5KCP7_9BACT</name>
<dbReference type="SUPFAM" id="SSF56059">
    <property type="entry name" value="Glutathione synthetase ATP-binding domain-like"/>
    <property type="match status" value="1"/>
</dbReference>
<dbReference type="PIRSF" id="PIRSF001554">
    <property type="entry name" value="SucCS_beta"/>
    <property type="match status" value="1"/>
</dbReference>
<dbReference type="GO" id="GO:0046872">
    <property type="term" value="F:metal ion binding"/>
    <property type="evidence" value="ECO:0007669"/>
    <property type="project" value="InterPro"/>
</dbReference>
<comment type="catalytic activity">
    <reaction evidence="4">
        <text>oxaloacetate + acetyl-CoA + ADP + phosphate = citrate + ATP + CoA</text>
        <dbReference type="Rhea" id="RHEA:21160"/>
        <dbReference type="ChEBI" id="CHEBI:16452"/>
        <dbReference type="ChEBI" id="CHEBI:16947"/>
        <dbReference type="ChEBI" id="CHEBI:30616"/>
        <dbReference type="ChEBI" id="CHEBI:43474"/>
        <dbReference type="ChEBI" id="CHEBI:57287"/>
        <dbReference type="ChEBI" id="CHEBI:57288"/>
        <dbReference type="ChEBI" id="CHEBI:456216"/>
        <dbReference type="EC" id="2.3.3.8"/>
    </reaction>
</comment>
<dbReference type="Gene3D" id="3.40.50.261">
    <property type="entry name" value="Succinyl-CoA synthetase domains"/>
    <property type="match status" value="1"/>
</dbReference>
<keyword evidence="5" id="KW-0067">ATP-binding</keyword>
<dbReference type="PROSITE" id="PS50975">
    <property type="entry name" value="ATP_GRASP"/>
    <property type="match status" value="1"/>
</dbReference>
<keyword evidence="1" id="KW-0436">Ligase</keyword>
<dbReference type="GO" id="GO:0005524">
    <property type="term" value="F:ATP binding"/>
    <property type="evidence" value="ECO:0007669"/>
    <property type="project" value="UniProtKB-UniRule"/>
</dbReference>
<evidence type="ECO:0000313" key="8">
    <source>
        <dbReference type="EMBL" id="OGE38668.1"/>
    </source>
</evidence>
<dbReference type="GO" id="GO:0005829">
    <property type="term" value="C:cytosol"/>
    <property type="evidence" value="ECO:0007669"/>
    <property type="project" value="TreeGrafter"/>
</dbReference>
<dbReference type="InterPro" id="IPR032263">
    <property type="entry name" value="Citrate-bd"/>
</dbReference>
<gene>
    <name evidence="8" type="ORF">A3F00_00770</name>
</gene>
<evidence type="ECO:0000256" key="6">
    <source>
        <dbReference type="SAM" id="MobiDB-lite"/>
    </source>
</evidence>
<dbReference type="Pfam" id="PF16114">
    <property type="entry name" value="Citrate_bind"/>
    <property type="match status" value="1"/>
</dbReference>
<evidence type="ECO:0000256" key="1">
    <source>
        <dbReference type="ARBA" id="ARBA00022598"/>
    </source>
</evidence>
<dbReference type="GO" id="GO:0004775">
    <property type="term" value="F:succinate-CoA ligase (ADP-forming) activity"/>
    <property type="evidence" value="ECO:0007669"/>
    <property type="project" value="TreeGrafter"/>
</dbReference>
<dbReference type="GO" id="GO:0042709">
    <property type="term" value="C:succinate-CoA ligase complex"/>
    <property type="evidence" value="ECO:0007669"/>
    <property type="project" value="TreeGrafter"/>
</dbReference>
<evidence type="ECO:0000256" key="4">
    <source>
        <dbReference type="ARBA" id="ARBA00047593"/>
    </source>
</evidence>
<accession>A0A1F5KCP7</accession>
<dbReference type="InterPro" id="IPR016102">
    <property type="entry name" value="Succinyl-CoA_synth-like"/>
</dbReference>
<dbReference type="PANTHER" id="PTHR11815">
    <property type="entry name" value="SUCCINYL-COA SYNTHETASE BETA CHAIN"/>
    <property type="match status" value="1"/>
</dbReference>
<dbReference type="Gene3D" id="3.30.470.20">
    <property type="entry name" value="ATP-grasp fold, B domain"/>
    <property type="match status" value="1"/>
</dbReference>
<proteinExistence type="predicted"/>